<protein>
    <submittedName>
        <fullName evidence="2">Uncharacterized protein</fullName>
    </submittedName>
</protein>
<dbReference type="OrthoDB" id="3797824at2759"/>
<feature type="compositionally biased region" description="Basic and acidic residues" evidence="1">
    <location>
        <begin position="289"/>
        <end position="304"/>
    </location>
</feature>
<feature type="compositionally biased region" description="Low complexity" evidence="1">
    <location>
        <begin position="72"/>
        <end position="85"/>
    </location>
</feature>
<gene>
    <name evidence="2" type="ORF">DM02DRAFT_690672</name>
</gene>
<name>A0A2V1ECB9_9PLEO</name>
<dbReference type="EMBL" id="KZ805301">
    <property type="protein sequence ID" value="PVI08181.1"/>
    <property type="molecule type" value="Genomic_DNA"/>
</dbReference>
<reference evidence="2 3" key="1">
    <citation type="journal article" date="2018" name="Sci. Rep.">
        <title>Comparative genomics provides insights into the lifestyle and reveals functional heterogeneity of dark septate endophytic fungi.</title>
        <authorList>
            <person name="Knapp D.G."/>
            <person name="Nemeth J.B."/>
            <person name="Barry K."/>
            <person name="Hainaut M."/>
            <person name="Henrissat B."/>
            <person name="Johnson J."/>
            <person name="Kuo A."/>
            <person name="Lim J.H.P."/>
            <person name="Lipzen A."/>
            <person name="Nolan M."/>
            <person name="Ohm R.A."/>
            <person name="Tamas L."/>
            <person name="Grigoriev I.V."/>
            <person name="Spatafora J.W."/>
            <person name="Nagy L.G."/>
            <person name="Kovacs G.M."/>
        </authorList>
    </citation>
    <scope>NUCLEOTIDE SEQUENCE [LARGE SCALE GENOMIC DNA]</scope>
    <source>
        <strain evidence="2 3">DSE2036</strain>
    </source>
</reference>
<feature type="compositionally biased region" description="Basic and acidic residues" evidence="1">
    <location>
        <begin position="164"/>
        <end position="181"/>
    </location>
</feature>
<feature type="compositionally biased region" description="Gly residues" evidence="1">
    <location>
        <begin position="142"/>
        <end position="154"/>
    </location>
</feature>
<sequence length="331" mass="35507">MSVSYVRPSMGAIRRPVSRDVAAAINCCTRSFHAAARRLDEQAGSGSAAPPIEPPSRRIRNANAGQAISSLQQQRAPPRTPRTTPSGSSIPNGKLLTPRKPLISRLPLNRSAQGDANTKQPPGTMARAPSKLRISRMVVGSPTGGPGGGPGGRRPGPSSPRGTRPGDKPRGRKPKADDAAKNTRSQVPRPEDHLSDGMLAHLARLQKKEWEKKPYEPKYAPGSLAANELIHLGRELFRGESPDVKVWGRLEERIGVVGMHGAEAALEVRRVVDHNDTMLDEYDLPDDVVSDKKDAATKKDDSAVKKSNVATNKDVKAAKKDAGATKKKNVA</sequence>
<evidence type="ECO:0000256" key="1">
    <source>
        <dbReference type="SAM" id="MobiDB-lite"/>
    </source>
</evidence>
<organism evidence="2 3">
    <name type="scientific">Periconia macrospinosa</name>
    <dbReference type="NCBI Taxonomy" id="97972"/>
    <lineage>
        <taxon>Eukaryota</taxon>
        <taxon>Fungi</taxon>
        <taxon>Dikarya</taxon>
        <taxon>Ascomycota</taxon>
        <taxon>Pezizomycotina</taxon>
        <taxon>Dothideomycetes</taxon>
        <taxon>Pleosporomycetidae</taxon>
        <taxon>Pleosporales</taxon>
        <taxon>Massarineae</taxon>
        <taxon>Periconiaceae</taxon>
        <taxon>Periconia</taxon>
    </lineage>
</organism>
<evidence type="ECO:0000313" key="2">
    <source>
        <dbReference type="EMBL" id="PVI08181.1"/>
    </source>
</evidence>
<dbReference type="Proteomes" id="UP000244855">
    <property type="component" value="Unassembled WGS sequence"/>
</dbReference>
<feature type="region of interest" description="Disordered" evidence="1">
    <location>
        <begin position="39"/>
        <end position="196"/>
    </location>
</feature>
<feature type="region of interest" description="Disordered" evidence="1">
    <location>
        <begin position="286"/>
        <end position="307"/>
    </location>
</feature>
<feature type="compositionally biased region" description="Polar residues" evidence="1">
    <location>
        <begin position="110"/>
        <end position="121"/>
    </location>
</feature>
<dbReference type="AlphaFoldDB" id="A0A2V1ECB9"/>
<keyword evidence="3" id="KW-1185">Reference proteome</keyword>
<evidence type="ECO:0000313" key="3">
    <source>
        <dbReference type="Proteomes" id="UP000244855"/>
    </source>
</evidence>
<proteinExistence type="predicted"/>
<accession>A0A2V1ECB9</accession>